<evidence type="ECO:0000313" key="2">
    <source>
        <dbReference type="Proteomes" id="UP000235023"/>
    </source>
</evidence>
<evidence type="ECO:0000313" key="1">
    <source>
        <dbReference type="EMBL" id="PLN86928.1"/>
    </source>
</evidence>
<sequence length="56" mass="6398">MEIVLQKVAGTDASKEFHKHHRDSVLSRYQERLQVGVLNEAASGTKKGFLRRLFKS</sequence>
<gene>
    <name evidence="1" type="ORF">BDW42DRAFT_158004</name>
</gene>
<keyword evidence="2" id="KW-1185">Reference proteome</keyword>
<accession>A0A2J5IA45</accession>
<organism evidence="1 2">
    <name type="scientific">Aspergillus taichungensis</name>
    <dbReference type="NCBI Taxonomy" id="482145"/>
    <lineage>
        <taxon>Eukaryota</taxon>
        <taxon>Fungi</taxon>
        <taxon>Dikarya</taxon>
        <taxon>Ascomycota</taxon>
        <taxon>Pezizomycotina</taxon>
        <taxon>Eurotiomycetes</taxon>
        <taxon>Eurotiomycetidae</taxon>
        <taxon>Eurotiales</taxon>
        <taxon>Aspergillaceae</taxon>
        <taxon>Aspergillus</taxon>
        <taxon>Aspergillus subgen. Circumdati</taxon>
    </lineage>
</organism>
<name>A0A2J5IA45_9EURO</name>
<dbReference type="Gene3D" id="3.10.120.10">
    <property type="entry name" value="Cytochrome b5-like heme/steroid binding domain"/>
    <property type="match status" value="1"/>
</dbReference>
<protein>
    <submittedName>
        <fullName evidence="1">Uncharacterized protein</fullName>
    </submittedName>
</protein>
<reference evidence="2" key="1">
    <citation type="submission" date="2017-12" db="EMBL/GenBank/DDBJ databases">
        <authorList>
            <consortium name="DOE Joint Genome Institute"/>
            <person name="Mondo S.J."/>
            <person name="Kjaerbolling I."/>
            <person name="Vesth T.C."/>
            <person name="Frisvad J.C."/>
            <person name="Nybo J.L."/>
            <person name="Theobald S."/>
            <person name="Kuo A."/>
            <person name="Bowyer P."/>
            <person name="Matsuda Y."/>
            <person name="Lyhne E.K."/>
            <person name="Kogle M.E."/>
            <person name="Clum A."/>
            <person name="Lipzen A."/>
            <person name="Salamov A."/>
            <person name="Ngan C.Y."/>
            <person name="Daum C."/>
            <person name="Chiniquy J."/>
            <person name="Barry K."/>
            <person name="LaButti K."/>
            <person name="Haridas S."/>
            <person name="Simmons B.A."/>
            <person name="Magnuson J.K."/>
            <person name="Mortensen U.H."/>
            <person name="Larsen T.O."/>
            <person name="Grigoriev I.V."/>
            <person name="Baker S.E."/>
            <person name="Andersen M.R."/>
            <person name="Nordberg H.P."/>
            <person name="Cantor M.N."/>
            <person name="Hua S.X."/>
        </authorList>
    </citation>
    <scope>NUCLEOTIDE SEQUENCE [LARGE SCALE GENOMIC DNA]</scope>
    <source>
        <strain evidence="2">IBT 19404</strain>
    </source>
</reference>
<dbReference type="Proteomes" id="UP000235023">
    <property type="component" value="Unassembled WGS sequence"/>
</dbReference>
<dbReference type="EMBL" id="KZ559496">
    <property type="protein sequence ID" value="PLN86928.1"/>
    <property type="molecule type" value="Genomic_DNA"/>
</dbReference>
<dbReference type="SUPFAM" id="SSF55856">
    <property type="entry name" value="Cytochrome b5-like heme/steroid binding domain"/>
    <property type="match status" value="1"/>
</dbReference>
<dbReference type="AlphaFoldDB" id="A0A2J5IA45"/>
<dbReference type="InterPro" id="IPR036400">
    <property type="entry name" value="Cyt_B5-like_heme/steroid_sf"/>
</dbReference>
<proteinExistence type="predicted"/>
<dbReference type="OrthoDB" id="260519at2759"/>